<comment type="caution">
    <text evidence="2">The sequence shown here is derived from an EMBL/GenBank/DDBJ whole genome shotgun (WGS) entry which is preliminary data.</text>
</comment>
<protein>
    <submittedName>
        <fullName evidence="2">Uncharacterized protein</fullName>
    </submittedName>
</protein>
<organism evidence="2 3">
    <name type="scientific">Dendrobium thyrsiflorum</name>
    <name type="common">Pinecone-like raceme dendrobium</name>
    <name type="synonym">Orchid</name>
    <dbReference type="NCBI Taxonomy" id="117978"/>
    <lineage>
        <taxon>Eukaryota</taxon>
        <taxon>Viridiplantae</taxon>
        <taxon>Streptophyta</taxon>
        <taxon>Embryophyta</taxon>
        <taxon>Tracheophyta</taxon>
        <taxon>Spermatophyta</taxon>
        <taxon>Magnoliopsida</taxon>
        <taxon>Liliopsida</taxon>
        <taxon>Asparagales</taxon>
        <taxon>Orchidaceae</taxon>
        <taxon>Epidendroideae</taxon>
        <taxon>Malaxideae</taxon>
        <taxon>Dendrobiinae</taxon>
        <taxon>Dendrobium</taxon>
    </lineage>
</organism>
<evidence type="ECO:0000313" key="3">
    <source>
        <dbReference type="Proteomes" id="UP001552299"/>
    </source>
</evidence>
<gene>
    <name evidence="2" type="ORF">M5K25_009149</name>
</gene>
<sequence length="154" mass="16917">MVRRSARCSSLRSGEGSGGSKASRNGNFWKILEGQHLDLSLYELKQAGENEVGKVLCSSVQARDLVASPAISRPATDGAFDLSNGGDIVGVKILLMWQFRISQNLLTALQVFTQMYLKKLLLGMSKLLLYNNPLSIPLALNLAKNSPMYGIRWM</sequence>
<proteinExistence type="predicted"/>
<keyword evidence="3" id="KW-1185">Reference proteome</keyword>
<evidence type="ECO:0000256" key="1">
    <source>
        <dbReference type="SAM" id="MobiDB-lite"/>
    </source>
</evidence>
<dbReference type="AlphaFoldDB" id="A0ABD0V514"/>
<accession>A0ABD0V514</accession>
<name>A0ABD0V514_DENTH</name>
<dbReference type="EMBL" id="JANQDX010000008">
    <property type="protein sequence ID" value="KAL0920043.1"/>
    <property type="molecule type" value="Genomic_DNA"/>
</dbReference>
<dbReference type="Proteomes" id="UP001552299">
    <property type="component" value="Unassembled WGS sequence"/>
</dbReference>
<reference evidence="2 3" key="1">
    <citation type="journal article" date="2024" name="Plant Biotechnol. J.">
        <title>Dendrobium thyrsiflorum genome and its molecular insights into genes involved in important horticultural traits.</title>
        <authorList>
            <person name="Chen B."/>
            <person name="Wang J.Y."/>
            <person name="Zheng P.J."/>
            <person name="Li K.L."/>
            <person name="Liang Y.M."/>
            <person name="Chen X.F."/>
            <person name="Zhang C."/>
            <person name="Zhao X."/>
            <person name="He X."/>
            <person name="Zhang G.Q."/>
            <person name="Liu Z.J."/>
            <person name="Xu Q."/>
        </authorList>
    </citation>
    <scope>NUCLEOTIDE SEQUENCE [LARGE SCALE GENOMIC DNA]</scope>
    <source>
        <strain evidence="2">GZMU011</strain>
    </source>
</reference>
<evidence type="ECO:0000313" key="2">
    <source>
        <dbReference type="EMBL" id="KAL0920043.1"/>
    </source>
</evidence>
<feature type="region of interest" description="Disordered" evidence="1">
    <location>
        <begin position="1"/>
        <end position="22"/>
    </location>
</feature>